<evidence type="ECO:0000313" key="1">
    <source>
        <dbReference type="EMBL" id="JAA71182.1"/>
    </source>
</evidence>
<proteinExistence type="evidence at transcript level"/>
<name>A0A0K8RJ96_IXORI</name>
<accession>A0A0K8RJ96</accession>
<dbReference type="AlphaFoldDB" id="A0A0K8RJ96"/>
<dbReference type="EMBL" id="GADI01002626">
    <property type="protein sequence ID" value="JAA71182.1"/>
    <property type="molecule type" value="mRNA"/>
</dbReference>
<sequence>MSILCLLMNSDEVFCVAFISFQVECIRRDGMRGGKWSDATVQMAMKLRCACGNKGYMCINENVVPLPSVRTLQRKIEHVKFRPGILTELFPSLKAKSLYNAT</sequence>
<organism evidence="1">
    <name type="scientific">Ixodes ricinus</name>
    <name type="common">Common tick</name>
    <name type="synonym">Acarus ricinus</name>
    <dbReference type="NCBI Taxonomy" id="34613"/>
    <lineage>
        <taxon>Eukaryota</taxon>
        <taxon>Metazoa</taxon>
        <taxon>Ecdysozoa</taxon>
        <taxon>Arthropoda</taxon>
        <taxon>Chelicerata</taxon>
        <taxon>Arachnida</taxon>
        <taxon>Acari</taxon>
        <taxon>Parasitiformes</taxon>
        <taxon>Ixodida</taxon>
        <taxon>Ixodoidea</taxon>
        <taxon>Ixodidae</taxon>
        <taxon>Ixodinae</taxon>
        <taxon>Ixodes</taxon>
    </lineage>
</organism>
<reference evidence="1" key="1">
    <citation type="submission" date="2012-12" db="EMBL/GenBank/DDBJ databases">
        <title>Identification and characterization of a phenylalanine ammonia-lyase gene family in Isatis indigotica Fort.</title>
        <authorList>
            <person name="Liu Q."/>
            <person name="Chen J."/>
            <person name="Zhou X."/>
            <person name="Di P."/>
            <person name="Xiao Y."/>
            <person name="Xuan H."/>
            <person name="Zhang L."/>
            <person name="Chen W."/>
        </authorList>
    </citation>
    <scope>NUCLEOTIDE SEQUENCE</scope>
    <source>
        <tissue evidence="1">Salivary gland</tissue>
    </source>
</reference>
<protein>
    <submittedName>
        <fullName evidence="1">Putative transposase strongylocentrotus purpuratus: similar to transposase</fullName>
    </submittedName>
</protein>